<proteinExistence type="predicted"/>
<keyword evidence="1" id="KW-1133">Transmembrane helix</keyword>
<dbReference type="Proteomes" id="UP000228934">
    <property type="component" value="Unassembled WGS sequence"/>
</dbReference>
<organism evidence="2 3">
    <name type="scientific">Aquarana catesbeiana</name>
    <name type="common">American bullfrog</name>
    <name type="synonym">Rana catesbeiana</name>
    <dbReference type="NCBI Taxonomy" id="8400"/>
    <lineage>
        <taxon>Eukaryota</taxon>
        <taxon>Metazoa</taxon>
        <taxon>Chordata</taxon>
        <taxon>Craniata</taxon>
        <taxon>Vertebrata</taxon>
        <taxon>Euteleostomi</taxon>
        <taxon>Amphibia</taxon>
        <taxon>Batrachia</taxon>
        <taxon>Anura</taxon>
        <taxon>Neobatrachia</taxon>
        <taxon>Ranoidea</taxon>
        <taxon>Ranidae</taxon>
        <taxon>Aquarana</taxon>
    </lineage>
</organism>
<evidence type="ECO:0000256" key="1">
    <source>
        <dbReference type="SAM" id="Phobius"/>
    </source>
</evidence>
<dbReference type="EMBL" id="KV929139">
    <property type="protein sequence ID" value="PIO33401.1"/>
    <property type="molecule type" value="Genomic_DNA"/>
</dbReference>
<accession>A0A2G9S1R6</accession>
<protein>
    <submittedName>
        <fullName evidence="2">Uncharacterized protein</fullName>
    </submittedName>
</protein>
<keyword evidence="1" id="KW-0472">Membrane</keyword>
<name>A0A2G9S1R6_AQUCT</name>
<keyword evidence="3" id="KW-1185">Reference proteome</keyword>
<reference evidence="3" key="1">
    <citation type="journal article" date="2017" name="Nat. Commun.">
        <title>The North American bullfrog draft genome provides insight into hormonal regulation of long noncoding RNA.</title>
        <authorList>
            <person name="Hammond S.A."/>
            <person name="Warren R.L."/>
            <person name="Vandervalk B.P."/>
            <person name="Kucuk E."/>
            <person name="Khan H."/>
            <person name="Gibb E.A."/>
            <person name="Pandoh P."/>
            <person name="Kirk H."/>
            <person name="Zhao Y."/>
            <person name="Jones M."/>
            <person name="Mungall A.J."/>
            <person name="Coope R."/>
            <person name="Pleasance S."/>
            <person name="Moore R.A."/>
            <person name="Holt R.A."/>
            <person name="Round J.M."/>
            <person name="Ohora S."/>
            <person name="Walle B.V."/>
            <person name="Veldhoen N."/>
            <person name="Helbing C.C."/>
            <person name="Birol I."/>
        </authorList>
    </citation>
    <scope>NUCLEOTIDE SEQUENCE [LARGE SCALE GENOMIC DNA]</scope>
</reference>
<keyword evidence="1" id="KW-0812">Transmembrane</keyword>
<sequence>MFSKDSSIHFLCIVNPYTWNPGQPMETDMQCCAADLALKMPQKFTLNRCECRKWSFIFLALFGIIEQSLWVLFKFPISVVMMLVALFSQ</sequence>
<feature type="transmembrane region" description="Helical" evidence="1">
    <location>
        <begin position="56"/>
        <end position="87"/>
    </location>
</feature>
<evidence type="ECO:0000313" key="2">
    <source>
        <dbReference type="EMBL" id="PIO33401.1"/>
    </source>
</evidence>
<dbReference type="AlphaFoldDB" id="A0A2G9S1R6"/>
<gene>
    <name evidence="2" type="ORF">AB205_0114160</name>
</gene>
<evidence type="ECO:0000313" key="3">
    <source>
        <dbReference type="Proteomes" id="UP000228934"/>
    </source>
</evidence>